<reference evidence="2" key="2">
    <citation type="journal article" date="2015" name="Data Brief">
        <title>Shoot transcriptome of the giant reed, Arundo donax.</title>
        <authorList>
            <person name="Barrero R.A."/>
            <person name="Guerrero F.D."/>
            <person name="Moolhuijzen P."/>
            <person name="Goolsby J.A."/>
            <person name="Tidwell J."/>
            <person name="Bellgard S.E."/>
            <person name="Bellgard M.I."/>
        </authorList>
    </citation>
    <scope>NUCLEOTIDE SEQUENCE</scope>
    <source>
        <tissue evidence="2">Shoot tissue taken approximately 20 cm above the soil surface</tissue>
    </source>
</reference>
<protein>
    <submittedName>
        <fullName evidence="2">Rop5</fullName>
    </submittedName>
</protein>
<dbReference type="AlphaFoldDB" id="A0A0A9EVL0"/>
<name>A0A0A9EVL0_ARUDO</name>
<feature type="compositionally biased region" description="Basic and acidic residues" evidence="1">
    <location>
        <begin position="58"/>
        <end position="67"/>
    </location>
</feature>
<sequence>MLSQRISKNDQVLTPMIPRTCTCFRTSKVANTVPKISKNAKRKSTKSHLKAEVTNPESSRKIPRKPESLQGIGREQRDKKVGAHWHYSGEFVAGVTDEHAGLAHGAVSHRDALDEPGGAGRHGRTER</sequence>
<feature type="region of interest" description="Disordered" evidence="1">
    <location>
        <begin position="34"/>
        <end position="80"/>
    </location>
</feature>
<proteinExistence type="predicted"/>
<evidence type="ECO:0000256" key="1">
    <source>
        <dbReference type="SAM" id="MobiDB-lite"/>
    </source>
</evidence>
<accession>A0A0A9EVL0</accession>
<organism evidence="2">
    <name type="scientific">Arundo donax</name>
    <name type="common">Giant reed</name>
    <name type="synonym">Donax arundinaceus</name>
    <dbReference type="NCBI Taxonomy" id="35708"/>
    <lineage>
        <taxon>Eukaryota</taxon>
        <taxon>Viridiplantae</taxon>
        <taxon>Streptophyta</taxon>
        <taxon>Embryophyta</taxon>
        <taxon>Tracheophyta</taxon>
        <taxon>Spermatophyta</taxon>
        <taxon>Magnoliopsida</taxon>
        <taxon>Liliopsida</taxon>
        <taxon>Poales</taxon>
        <taxon>Poaceae</taxon>
        <taxon>PACMAD clade</taxon>
        <taxon>Arundinoideae</taxon>
        <taxon>Arundineae</taxon>
        <taxon>Arundo</taxon>
    </lineage>
</organism>
<feature type="compositionally biased region" description="Basic residues" evidence="1">
    <location>
        <begin position="38"/>
        <end position="48"/>
    </location>
</feature>
<reference evidence="2" key="1">
    <citation type="submission" date="2014-09" db="EMBL/GenBank/DDBJ databases">
        <authorList>
            <person name="Magalhaes I.L.F."/>
            <person name="Oliveira U."/>
            <person name="Santos F.R."/>
            <person name="Vidigal T.H.D.A."/>
            <person name="Brescovit A.D."/>
            <person name="Santos A.J."/>
        </authorList>
    </citation>
    <scope>NUCLEOTIDE SEQUENCE</scope>
    <source>
        <tissue evidence="2">Shoot tissue taken approximately 20 cm above the soil surface</tissue>
    </source>
</reference>
<evidence type="ECO:0000313" key="2">
    <source>
        <dbReference type="EMBL" id="JAE01926.1"/>
    </source>
</evidence>
<feature type="region of interest" description="Disordered" evidence="1">
    <location>
        <begin position="102"/>
        <end position="127"/>
    </location>
</feature>
<dbReference type="EMBL" id="GBRH01195970">
    <property type="protein sequence ID" value="JAE01926.1"/>
    <property type="molecule type" value="Transcribed_RNA"/>
</dbReference>